<evidence type="ECO:0000313" key="2">
    <source>
        <dbReference type="Proteomes" id="UP000324222"/>
    </source>
</evidence>
<dbReference type="EMBL" id="VSRR010000775">
    <property type="protein sequence ID" value="MPC19508.1"/>
    <property type="molecule type" value="Genomic_DNA"/>
</dbReference>
<sequence>MWEEFKVGYGGEWGEQLLDFAVESLLTQWVRHPTRGQQGDIPSRPDLVFTKGVQLRQGIEHECPLGKSDHELLKFCLDGSLRVENGDGYKEEHLNCARMRYDLRRYFGNMDWSAMYQEVRIQLKYDKFMEIYNKAMENFVPKYTEKTLR</sequence>
<proteinExistence type="predicted"/>
<organism evidence="1 2">
    <name type="scientific">Portunus trituberculatus</name>
    <name type="common">Swimming crab</name>
    <name type="synonym">Neptunus trituberculatus</name>
    <dbReference type="NCBI Taxonomy" id="210409"/>
    <lineage>
        <taxon>Eukaryota</taxon>
        <taxon>Metazoa</taxon>
        <taxon>Ecdysozoa</taxon>
        <taxon>Arthropoda</taxon>
        <taxon>Crustacea</taxon>
        <taxon>Multicrustacea</taxon>
        <taxon>Malacostraca</taxon>
        <taxon>Eumalacostraca</taxon>
        <taxon>Eucarida</taxon>
        <taxon>Decapoda</taxon>
        <taxon>Pleocyemata</taxon>
        <taxon>Brachyura</taxon>
        <taxon>Eubrachyura</taxon>
        <taxon>Portunoidea</taxon>
        <taxon>Portunidae</taxon>
        <taxon>Portuninae</taxon>
        <taxon>Portunus</taxon>
    </lineage>
</organism>
<gene>
    <name evidence="1" type="ORF">E2C01_012423</name>
</gene>
<accession>A0A5B7DDY1</accession>
<reference evidence="1 2" key="1">
    <citation type="submission" date="2019-05" db="EMBL/GenBank/DDBJ databases">
        <title>Another draft genome of Portunus trituberculatus and its Hox gene families provides insights of decapod evolution.</title>
        <authorList>
            <person name="Jeong J.-H."/>
            <person name="Song I."/>
            <person name="Kim S."/>
            <person name="Choi T."/>
            <person name="Kim D."/>
            <person name="Ryu S."/>
            <person name="Kim W."/>
        </authorList>
    </citation>
    <scope>NUCLEOTIDE SEQUENCE [LARGE SCALE GENOMIC DNA]</scope>
    <source>
        <tissue evidence="1">Muscle</tissue>
    </source>
</reference>
<name>A0A5B7DDY1_PORTR</name>
<protein>
    <submittedName>
        <fullName evidence="1">Uncharacterized protein</fullName>
    </submittedName>
</protein>
<evidence type="ECO:0000313" key="1">
    <source>
        <dbReference type="EMBL" id="MPC19508.1"/>
    </source>
</evidence>
<keyword evidence="2" id="KW-1185">Reference proteome</keyword>
<dbReference type="AlphaFoldDB" id="A0A5B7DDY1"/>
<dbReference type="Proteomes" id="UP000324222">
    <property type="component" value="Unassembled WGS sequence"/>
</dbReference>
<comment type="caution">
    <text evidence="1">The sequence shown here is derived from an EMBL/GenBank/DDBJ whole genome shotgun (WGS) entry which is preliminary data.</text>
</comment>